<organism evidence="1 2">
    <name type="scientific">Trapa incisa</name>
    <dbReference type="NCBI Taxonomy" id="236973"/>
    <lineage>
        <taxon>Eukaryota</taxon>
        <taxon>Viridiplantae</taxon>
        <taxon>Streptophyta</taxon>
        <taxon>Embryophyta</taxon>
        <taxon>Tracheophyta</taxon>
        <taxon>Spermatophyta</taxon>
        <taxon>Magnoliopsida</taxon>
        <taxon>eudicotyledons</taxon>
        <taxon>Gunneridae</taxon>
        <taxon>Pentapetalae</taxon>
        <taxon>rosids</taxon>
        <taxon>malvids</taxon>
        <taxon>Myrtales</taxon>
        <taxon>Lythraceae</taxon>
        <taxon>Trapa</taxon>
    </lineage>
</organism>
<accession>A0AAN7JHM5</accession>
<proteinExistence type="predicted"/>
<dbReference type="EMBL" id="JAXIOK010000022">
    <property type="protein sequence ID" value="KAK4743707.1"/>
    <property type="molecule type" value="Genomic_DNA"/>
</dbReference>
<dbReference type="Proteomes" id="UP001345219">
    <property type="component" value="Chromosome 9"/>
</dbReference>
<evidence type="ECO:0000313" key="1">
    <source>
        <dbReference type="EMBL" id="KAK4743707.1"/>
    </source>
</evidence>
<evidence type="ECO:0000313" key="2">
    <source>
        <dbReference type="Proteomes" id="UP001345219"/>
    </source>
</evidence>
<protein>
    <submittedName>
        <fullName evidence="1">Uncharacterized protein</fullName>
    </submittedName>
</protein>
<name>A0AAN7JHM5_9MYRT</name>
<gene>
    <name evidence="1" type="ORF">SAY87_010019</name>
</gene>
<keyword evidence="2" id="KW-1185">Reference proteome</keyword>
<reference evidence="1 2" key="1">
    <citation type="journal article" date="2023" name="Hortic Res">
        <title>Pangenome of water caltrop reveals structural variations and asymmetric subgenome divergence after allopolyploidization.</title>
        <authorList>
            <person name="Zhang X."/>
            <person name="Chen Y."/>
            <person name="Wang L."/>
            <person name="Yuan Y."/>
            <person name="Fang M."/>
            <person name="Shi L."/>
            <person name="Lu R."/>
            <person name="Comes H.P."/>
            <person name="Ma Y."/>
            <person name="Chen Y."/>
            <person name="Huang G."/>
            <person name="Zhou Y."/>
            <person name="Zheng Z."/>
            <person name="Qiu Y."/>
        </authorList>
    </citation>
    <scope>NUCLEOTIDE SEQUENCE [LARGE SCALE GENOMIC DNA]</scope>
    <source>
        <tissue evidence="1">Roots</tissue>
    </source>
</reference>
<sequence length="110" mass="12911">MSSNTFLLPPPPRSALLKERENFQAIESVSRAVSDRLLQKFPDLSEFNFDYEKSGLWSPPSRRTLFLNSPGRVLGEREMSAELRKAMKSRKRPWLLRHWFSVYNIVVEEI</sequence>
<dbReference type="PANTHER" id="PTHR34287">
    <property type="entry name" value="OS06G0551500 PROTEIN-RELATED"/>
    <property type="match status" value="1"/>
</dbReference>
<dbReference type="PANTHER" id="PTHR34287:SF2">
    <property type="match status" value="1"/>
</dbReference>
<dbReference type="AlphaFoldDB" id="A0AAN7JHM5"/>
<comment type="caution">
    <text evidence="1">The sequence shown here is derived from an EMBL/GenBank/DDBJ whole genome shotgun (WGS) entry which is preliminary data.</text>
</comment>